<feature type="transmembrane region" description="Helical" evidence="7">
    <location>
        <begin position="411"/>
        <end position="430"/>
    </location>
</feature>
<evidence type="ECO:0000256" key="1">
    <source>
        <dbReference type="ARBA" id="ARBA00004651"/>
    </source>
</evidence>
<keyword evidence="10" id="KW-1185">Reference proteome</keyword>
<dbReference type="InterPro" id="IPR036259">
    <property type="entry name" value="MFS_trans_sf"/>
</dbReference>
<feature type="transmembrane region" description="Helical" evidence="7">
    <location>
        <begin position="143"/>
        <end position="163"/>
    </location>
</feature>
<evidence type="ECO:0000259" key="8">
    <source>
        <dbReference type="PROSITE" id="PS50850"/>
    </source>
</evidence>
<dbReference type="Gene3D" id="1.20.1250.20">
    <property type="entry name" value="MFS general substrate transporter like domains"/>
    <property type="match status" value="1"/>
</dbReference>
<dbReference type="HOGENOM" id="CLU_000960_28_2_11"/>
<gene>
    <name evidence="9" type="ORF">YH66_13135</name>
</gene>
<organism evidence="9 10">
    <name type="scientific">[Brevibacterium] flavum</name>
    <dbReference type="NCBI Taxonomy" id="92706"/>
    <lineage>
        <taxon>Bacteria</taxon>
        <taxon>Bacillati</taxon>
        <taxon>Actinomycetota</taxon>
        <taxon>Actinomycetes</taxon>
        <taxon>Mycobacteriales</taxon>
        <taxon>Corynebacteriaceae</taxon>
        <taxon>Corynebacterium</taxon>
    </lineage>
</organism>
<feature type="transmembrane region" description="Helical" evidence="7">
    <location>
        <begin position="364"/>
        <end position="390"/>
    </location>
</feature>
<evidence type="ECO:0000256" key="6">
    <source>
        <dbReference type="ARBA" id="ARBA00023136"/>
    </source>
</evidence>
<evidence type="ECO:0000313" key="10">
    <source>
        <dbReference type="Proteomes" id="UP000034037"/>
    </source>
</evidence>
<dbReference type="Proteomes" id="UP000034037">
    <property type="component" value="Chromosome"/>
</dbReference>
<feature type="transmembrane region" description="Helical" evidence="7">
    <location>
        <begin position="85"/>
        <end position="104"/>
    </location>
</feature>
<evidence type="ECO:0000256" key="7">
    <source>
        <dbReference type="SAM" id="Phobius"/>
    </source>
</evidence>
<name>A0A0F6SRR1_9CORY</name>
<feature type="transmembrane region" description="Helical" evidence="7">
    <location>
        <begin position="55"/>
        <end position="73"/>
    </location>
</feature>
<dbReference type="InterPro" id="IPR020846">
    <property type="entry name" value="MFS_dom"/>
</dbReference>
<dbReference type="PANTHER" id="PTHR42718">
    <property type="entry name" value="MAJOR FACILITATOR SUPERFAMILY MULTIDRUG TRANSPORTER MFSC"/>
    <property type="match status" value="1"/>
</dbReference>
<reference evidence="9 10" key="1">
    <citation type="submission" date="2015-04" db="EMBL/GenBank/DDBJ databases">
        <title>Complete Genome Sequence of Brevibacterium flavum ATCC 15168.</title>
        <authorList>
            <person name="Ahn J."/>
            <person name="Park G."/>
            <person name="Jeon W."/>
            <person name="Jang Y."/>
            <person name="Jang M."/>
            <person name="Lee H."/>
            <person name="Lee H."/>
        </authorList>
    </citation>
    <scope>NUCLEOTIDE SEQUENCE [LARGE SCALE GENOMIC DNA]</scope>
    <source>
        <strain evidence="9 10">ATCC 15168</strain>
    </source>
</reference>
<evidence type="ECO:0000313" key="9">
    <source>
        <dbReference type="EMBL" id="AKF28399.1"/>
    </source>
</evidence>
<dbReference type="CDD" id="cd17321">
    <property type="entry name" value="MFS_MMR_MDR_like"/>
    <property type="match status" value="1"/>
</dbReference>
<comment type="subcellular location">
    <subcellularLocation>
        <location evidence="1">Cell membrane</location>
        <topology evidence="1">Multi-pass membrane protein</topology>
    </subcellularLocation>
</comment>
<keyword evidence="3" id="KW-1003">Cell membrane</keyword>
<feature type="transmembrane region" description="Helical" evidence="7">
    <location>
        <begin position="169"/>
        <end position="193"/>
    </location>
</feature>
<dbReference type="Gene3D" id="1.20.1720.10">
    <property type="entry name" value="Multidrug resistance protein D"/>
    <property type="match status" value="1"/>
</dbReference>
<feature type="transmembrane region" description="Helical" evidence="7">
    <location>
        <begin position="110"/>
        <end position="131"/>
    </location>
</feature>
<feature type="transmembrane region" description="Helical" evidence="7">
    <location>
        <begin position="272"/>
        <end position="290"/>
    </location>
</feature>
<protein>
    <submittedName>
        <fullName evidence="9">Membrane protein</fullName>
    </submittedName>
</protein>
<feature type="transmembrane region" description="Helical" evidence="7">
    <location>
        <begin position="310"/>
        <end position="331"/>
    </location>
</feature>
<proteinExistence type="predicted"/>
<dbReference type="Pfam" id="PF07690">
    <property type="entry name" value="MFS_1"/>
    <property type="match status" value="1"/>
</dbReference>
<dbReference type="GO" id="GO:0005886">
    <property type="term" value="C:plasma membrane"/>
    <property type="evidence" value="ECO:0007669"/>
    <property type="project" value="UniProtKB-SubCell"/>
</dbReference>
<dbReference type="InterPro" id="IPR011701">
    <property type="entry name" value="MFS"/>
</dbReference>
<dbReference type="PATRIC" id="fig|92706.3.peg.2748"/>
<dbReference type="AlphaFoldDB" id="A0A0F6SRR1"/>
<sequence>MISETLQAQAPTKTQRWAFLAVISGGLFLIGVDNSILYTALPLLREQLAATETQALWIINAYPLLMAGLLLGTGTLGDKIGHRRMFLMGLSIFGIASLGAAFAPTAWALVAARAFLGIGAATMMPATLALIRITFEDERERNTAIGIWGSVAILGAAAGPIIGGALLEFFWWGSVFLINVPVAVIALIATLFVAPANIANPSKHWDFISSFYALLTLAGLIVTIKESVNTARHLPLLVGAIILLIIGAIMFNRRQKIIQEPLLDLSLFRSRLFLGGMVAAGMAMFTVSGLEMTTSQRFQLSVGFTPLEAGLLMIPAALGSFPMSIIGGANLHRWGFKPLISGGFFATAVGIALCIWGATHTDGLPFFIAGLFFMGAGAGSVMSVSSTAIIGSAPVRKAGMASSIEEVSYEFGTLLSVAILGSLFPFFYSLHAPAEVADNFSAGVHHAIYGDAARASLDTAYINVLIIALVCAVAAALISSYLFRGNPKGANNAH</sequence>
<dbReference type="RefSeq" id="WP_003863090.1">
    <property type="nucleotide sequence ID" value="NZ_CP011309.1"/>
</dbReference>
<keyword evidence="4 7" id="KW-0812">Transmembrane</keyword>
<dbReference type="SUPFAM" id="SSF103473">
    <property type="entry name" value="MFS general substrate transporter"/>
    <property type="match status" value="1"/>
</dbReference>
<feature type="domain" description="Major facilitator superfamily (MFS) profile" evidence="8">
    <location>
        <begin position="19"/>
        <end position="487"/>
    </location>
</feature>
<evidence type="ECO:0000256" key="2">
    <source>
        <dbReference type="ARBA" id="ARBA00022448"/>
    </source>
</evidence>
<accession>A0A0F6SRR1</accession>
<dbReference type="PANTHER" id="PTHR42718:SF47">
    <property type="entry name" value="METHYL VIOLOGEN RESISTANCE PROTEIN SMVA"/>
    <property type="match status" value="1"/>
</dbReference>
<dbReference type="EMBL" id="CP011309">
    <property type="protein sequence ID" value="AKF28399.1"/>
    <property type="molecule type" value="Genomic_DNA"/>
</dbReference>
<feature type="transmembrane region" description="Helical" evidence="7">
    <location>
        <begin position="205"/>
        <end position="224"/>
    </location>
</feature>
<evidence type="ECO:0000256" key="4">
    <source>
        <dbReference type="ARBA" id="ARBA00022692"/>
    </source>
</evidence>
<feature type="transmembrane region" description="Helical" evidence="7">
    <location>
        <begin position="17"/>
        <end position="43"/>
    </location>
</feature>
<evidence type="ECO:0000256" key="5">
    <source>
        <dbReference type="ARBA" id="ARBA00022989"/>
    </source>
</evidence>
<dbReference type="PROSITE" id="PS50850">
    <property type="entry name" value="MFS"/>
    <property type="match status" value="1"/>
</dbReference>
<dbReference type="GO" id="GO:0022857">
    <property type="term" value="F:transmembrane transporter activity"/>
    <property type="evidence" value="ECO:0007669"/>
    <property type="project" value="InterPro"/>
</dbReference>
<feature type="transmembrane region" description="Helical" evidence="7">
    <location>
        <begin position="338"/>
        <end position="358"/>
    </location>
</feature>
<evidence type="ECO:0000256" key="3">
    <source>
        <dbReference type="ARBA" id="ARBA00022475"/>
    </source>
</evidence>
<keyword evidence="5 7" id="KW-1133">Transmembrane helix</keyword>
<feature type="transmembrane region" description="Helical" evidence="7">
    <location>
        <begin position="460"/>
        <end position="483"/>
    </location>
</feature>
<feature type="transmembrane region" description="Helical" evidence="7">
    <location>
        <begin position="230"/>
        <end position="251"/>
    </location>
</feature>
<keyword evidence="6 7" id="KW-0472">Membrane</keyword>
<keyword evidence="2" id="KW-0813">Transport</keyword>